<dbReference type="PANTHER" id="PTHR22642">
    <property type="entry name" value="IMIDAZOLONEPROPIONASE"/>
    <property type="match status" value="1"/>
</dbReference>
<proteinExistence type="predicted"/>
<dbReference type="Gene3D" id="3.20.20.140">
    <property type="entry name" value="Metal-dependent hydrolases"/>
    <property type="match status" value="1"/>
</dbReference>
<name>A0A1U9V238_CUPNE</name>
<dbReference type="CDD" id="cd01300">
    <property type="entry name" value="YtcJ_like"/>
    <property type="match status" value="1"/>
</dbReference>
<sequence>MKLLASTSAIGAASVLASLVFLAQPTWAAADLIVVNGDVRTVDPGKPKVEAFAVEKGKFSAIGSNKEIKALANAGTRVIDAGGKTITPGFIDGHTHLAFGTDLVTGVDLSYVPDKKTWLEKIKEADARMPKGAWLTGGGWDYTLREGKLPTKEDLDAVVPDRVVILRDIDFHSAWVNSKALEAGGVTASSEVPEGGQILLNDKGQPSGILLEGATDLVEKHRPVPTDTERREALLQTMKFASSLGITAVNDMASLAAVHDYAALVAGKKMPLRVWYGFFEGDPKAIAGAVKDRDEVDRIMAASGEAQKKGPLLKLGYTKSVMDGVLSTRTAYLHEDYSDQHGWRGKPFETKEQLAAAIRASNENGFPTAVHAIGDGSVSLVLDVFAEASMPRAQPNRIEHIEMVEASDIKRFKDLGVVASMQPDHATGTIGKYITERIGEGREPRAYVWHSMLDAGVPLVFGSDWPTSPLSPLTQINDAVFRESPFGLGNGPWHPEQAVSFDQALYAYTQAGANMTPWGKQIGSISVGKWADFVVIDGTLPDPLDRSIRQRKVGATYLAGTEVYRKPGQR</sequence>
<dbReference type="EMBL" id="CP017758">
    <property type="protein sequence ID" value="AQV98992.1"/>
    <property type="molecule type" value="Genomic_DNA"/>
</dbReference>
<dbReference type="InterPro" id="IPR013108">
    <property type="entry name" value="Amidohydro_3"/>
</dbReference>
<dbReference type="InterPro" id="IPR033932">
    <property type="entry name" value="YtcJ-like"/>
</dbReference>
<dbReference type="Proteomes" id="UP000189627">
    <property type="component" value="Chromosome 2"/>
</dbReference>
<dbReference type="SUPFAM" id="SSF51556">
    <property type="entry name" value="Metallo-dependent hydrolases"/>
    <property type="match status" value="1"/>
</dbReference>
<evidence type="ECO:0000313" key="3">
    <source>
        <dbReference type="EMBL" id="AQV98992.1"/>
    </source>
</evidence>
<keyword evidence="1" id="KW-0732">Signal</keyword>
<dbReference type="SUPFAM" id="SSF51338">
    <property type="entry name" value="Composite domain of metallo-dependent hydrolases"/>
    <property type="match status" value="1"/>
</dbReference>
<dbReference type="GO" id="GO:0016810">
    <property type="term" value="F:hydrolase activity, acting on carbon-nitrogen (but not peptide) bonds"/>
    <property type="evidence" value="ECO:0007669"/>
    <property type="project" value="InterPro"/>
</dbReference>
<evidence type="ECO:0000259" key="2">
    <source>
        <dbReference type="Pfam" id="PF07969"/>
    </source>
</evidence>
<feature type="chain" id="PRO_5012911385" evidence="1">
    <location>
        <begin position="29"/>
        <end position="570"/>
    </location>
</feature>
<protein>
    <submittedName>
        <fullName evidence="3">Amidohydrolase</fullName>
    </submittedName>
</protein>
<dbReference type="KEGG" id="cuh:BJN34_34500"/>
<dbReference type="AlphaFoldDB" id="A0A1U9V238"/>
<reference evidence="4" key="1">
    <citation type="submission" date="2017-02" db="EMBL/GenBank/DDBJ databases">
        <title>Complete genome sequence of Cupriavidus necator strain NH9, a 3-chlorobenzoate degrader.</title>
        <authorList>
            <person name="Moriuchi R."/>
            <person name="Dohra H."/>
            <person name="Ogawa N."/>
        </authorList>
    </citation>
    <scope>NUCLEOTIDE SEQUENCE [LARGE SCALE GENOMIC DNA]</scope>
    <source>
        <strain evidence="4">NH9</strain>
    </source>
</reference>
<dbReference type="InterPro" id="IPR011059">
    <property type="entry name" value="Metal-dep_hydrolase_composite"/>
</dbReference>
<keyword evidence="3" id="KW-0378">Hydrolase</keyword>
<dbReference type="Gene3D" id="2.30.40.10">
    <property type="entry name" value="Urease, subunit C, domain 1"/>
    <property type="match status" value="1"/>
</dbReference>
<organism evidence="3 4">
    <name type="scientific">Cupriavidus necator</name>
    <name type="common">Alcaligenes eutrophus</name>
    <name type="synonym">Ralstonia eutropha</name>
    <dbReference type="NCBI Taxonomy" id="106590"/>
    <lineage>
        <taxon>Bacteria</taxon>
        <taxon>Pseudomonadati</taxon>
        <taxon>Pseudomonadota</taxon>
        <taxon>Betaproteobacteria</taxon>
        <taxon>Burkholderiales</taxon>
        <taxon>Burkholderiaceae</taxon>
        <taxon>Cupriavidus</taxon>
    </lineage>
</organism>
<dbReference type="OrthoDB" id="9031471at2"/>
<dbReference type="InterPro" id="IPR032466">
    <property type="entry name" value="Metal_Hydrolase"/>
</dbReference>
<dbReference type="Gene3D" id="3.10.310.70">
    <property type="match status" value="1"/>
</dbReference>
<gene>
    <name evidence="3" type="ORF">BJN34_34500</name>
</gene>
<feature type="signal peptide" evidence="1">
    <location>
        <begin position="1"/>
        <end position="28"/>
    </location>
</feature>
<feature type="domain" description="Amidohydrolase 3" evidence="2">
    <location>
        <begin position="77"/>
        <end position="564"/>
    </location>
</feature>
<evidence type="ECO:0000256" key="1">
    <source>
        <dbReference type="SAM" id="SignalP"/>
    </source>
</evidence>
<accession>A0A1U9V238</accession>
<dbReference type="PANTHER" id="PTHR22642:SF2">
    <property type="entry name" value="PROTEIN LONG AFTER FAR-RED 3"/>
    <property type="match status" value="1"/>
</dbReference>
<evidence type="ECO:0000313" key="4">
    <source>
        <dbReference type="Proteomes" id="UP000189627"/>
    </source>
</evidence>
<dbReference type="RefSeq" id="WP_078201198.1">
    <property type="nucleotide sequence ID" value="NZ_CP017758.1"/>
</dbReference>
<dbReference type="Pfam" id="PF07969">
    <property type="entry name" value="Amidohydro_3"/>
    <property type="match status" value="1"/>
</dbReference>